<dbReference type="PRINTS" id="PR00741">
    <property type="entry name" value="GLHYDRLASE29"/>
</dbReference>
<feature type="signal peptide" evidence="7">
    <location>
        <begin position="1"/>
        <end position="20"/>
    </location>
</feature>
<keyword evidence="4 7" id="KW-0732">Signal</keyword>
<protein>
    <recommendedName>
        <fullName evidence="3">alpha-L-fucosidase</fullName>
        <ecNumber evidence="3">3.2.1.51</ecNumber>
    </recommendedName>
</protein>
<dbReference type="GO" id="GO:0016788">
    <property type="term" value="F:hydrolase activity, acting on ester bonds"/>
    <property type="evidence" value="ECO:0007669"/>
    <property type="project" value="UniProtKB-ARBA"/>
</dbReference>
<feature type="chain" id="PRO_5025563013" description="alpha-L-fucosidase" evidence="7">
    <location>
        <begin position="21"/>
        <end position="715"/>
    </location>
</feature>
<dbReference type="PANTHER" id="PTHR10030:SF37">
    <property type="entry name" value="ALPHA-L-FUCOSIDASE-RELATED"/>
    <property type="match status" value="1"/>
</dbReference>
<dbReference type="SUPFAM" id="SSF51445">
    <property type="entry name" value="(Trans)glycosidases"/>
    <property type="match status" value="1"/>
</dbReference>
<keyword evidence="6" id="KW-0326">Glycosidase</keyword>
<organism evidence="9 10">
    <name type="scientific">Pontiella sulfatireligans</name>
    <dbReference type="NCBI Taxonomy" id="2750658"/>
    <lineage>
        <taxon>Bacteria</taxon>
        <taxon>Pseudomonadati</taxon>
        <taxon>Kiritimatiellota</taxon>
        <taxon>Kiritimatiellia</taxon>
        <taxon>Kiritimatiellales</taxon>
        <taxon>Pontiellaceae</taxon>
        <taxon>Pontiella</taxon>
    </lineage>
</organism>
<dbReference type="InterPro" id="IPR017853">
    <property type="entry name" value="GH"/>
</dbReference>
<accession>A0A6C2UHV8</accession>
<comment type="function">
    <text evidence="1">Alpha-L-fucosidase is responsible for hydrolyzing the alpha-1,6-linked fucose joined to the reducing-end N-acetylglucosamine of the carbohydrate moieties of glycoproteins.</text>
</comment>
<evidence type="ECO:0000313" key="9">
    <source>
        <dbReference type="EMBL" id="VGO19718.1"/>
    </source>
</evidence>
<dbReference type="SUPFAM" id="SSF52266">
    <property type="entry name" value="SGNH hydrolase"/>
    <property type="match status" value="1"/>
</dbReference>
<keyword evidence="10" id="KW-1185">Reference proteome</keyword>
<evidence type="ECO:0000256" key="6">
    <source>
        <dbReference type="ARBA" id="ARBA00023295"/>
    </source>
</evidence>
<dbReference type="InterPro" id="IPR013780">
    <property type="entry name" value="Glyco_hydro_b"/>
</dbReference>
<dbReference type="SMART" id="SM00812">
    <property type="entry name" value="Alpha_L_fucos"/>
    <property type="match status" value="1"/>
</dbReference>
<dbReference type="GO" id="GO:0016139">
    <property type="term" value="P:glycoside catabolic process"/>
    <property type="evidence" value="ECO:0007669"/>
    <property type="project" value="TreeGrafter"/>
</dbReference>
<dbReference type="InterPro" id="IPR000933">
    <property type="entry name" value="Glyco_hydro_29"/>
</dbReference>
<dbReference type="CDD" id="cd00229">
    <property type="entry name" value="SGNH_hydrolase"/>
    <property type="match status" value="1"/>
</dbReference>
<gene>
    <name evidence="9" type="ORF">SCARR_01777</name>
</gene>
<dbReference type="Gene3D" id="3.40.50.1110">
    <property type="entry name" value="SGNH hydrolase"/>
    <property type="match status" value="1"/>
</dbReference>
<dbReference type="InterPro" id="IPR057739">
    <property type="entry name" value="Glyco_hydro_29_N"/>
</dbReference>
<name>A0A6C2UHV8_9BACT</name>
<dbReference type="GO" id="GO:0006004">
    <property type="term" value="P:fucose metabolic process"/>
    <property type="evidence" value="ECO:0007669"/>
    <property type="project" value="InterPro"/>
</dbReference>
<evidence type="ECO:0000256" key="3">
    <source>
        <dbReference type="ARBA" id="ARBA00012662"/>
    </source>
</evidence>
<dbReference type="GO" id="GO:0005764">
    <property type="term" value="C:lysosome"/>
    <property type="evidence" value="ECO:0007669"/>
    <property type="project" value="TreeGrafter"/>
</dbReference>
<evidence type="ECO:0000256" key="4">
    <source>
        <dbReference type="ARBA" id="ARBA00022729"/>
    </source>
</evidence>
<dbReference type="Proteomes" id="UP000346198">
    <property type="component" value="Unassembled WGS sequence"/>
</dbReference>
<reference evidence="9 10" key="1">
    <citation type="submission" date="2019-04" db="EMBL/GenBank/DDBJ databases">
        <authorList>
            <person name="Van Vliet M D."/>
        </authorList>
    </citation>
    <scope>NUCLEOTIDE SEQUENCE [LARGE SCALE GENOMIC DNA]</scope>
    <source>
        <strain evidence="9 10">F21</strain>
    </source>
</reference>
<dbReference type="Gene3D" id="3.20.20.80">
    <property type="entry name" value="Glycosidases"/>
    <property type="match status" value="1"/>
</dbReference>
<dbReference type="AlphaFoldDB" id="A0A6C2UHV8"/>
<dbReference type="InterPro" id="IPR036514">
    <property type="entry name" value="SGNH_hydro_sf"/>
</dbReference>
<dbReference type="RefSeq" id="WP_136061127.1">
    <property type="nucleotide sequence ID" value="NZ_CAAHFH010000001.1"/>
</dbReference>
<dbReference type="GO" id="GO:0004560">
    <property type="term" value="F:alpha-L-fucosidase activity"/>
    <property type="evidence" value="ECO:0007669"/>
    <property type="project" value="InterPro"/>
</dbReference>
<sequence>MKTIILPLIVLAAAILPSKANEPAKKAPNQPKGNVTFEYRFDDDLQQTADSIARQELWFRDAKFGAFIHFGAYSTLEGEYEGRGNGFRYSEWIQISAQMSSDEYHKVAAKFNPVEFDADEWAKTFKDCGIRYVVITSKHHDGFALFDSMVSDYNIVDYTPFKRDIIKELSEACHKQGMKFGVYYSHAQDWDEPDAPYLNKRCKLSILHPEMPDDFEPDMDRYIMKKSLPQVEELMKNYEIDLIWFDTPVGMNMERATLFSDMVRKYRPDCLINSRLIHRGKGKIEKQYLPLYDYVSIGDKEVPTKKLPLYVESPDSVSSSFGYKTKGNCYYHTEKEMIHRFVNTVCAGGNALINNGPMGNGRLDPEAVRIYSAMGEWLKVNGESIYGTVRNPLDERPEWGDISARKDGKTVYLHIFEWPESGSISVNGLPAEVASAVYLATGEKAGFSQEGSFLKIILPAQPLNEYDTVIKVSLAGSEVSTELAEKAWAKLAGKSVARPEFKFVENKPALPNVLIYGDSISIHYTQRVREKLNGHADVYRLYCNGGDSSSLIPKMTKMHDAMRDENLDAPWTFQWEVIQFNVGLHDLKYLSGKKLDKENGKQVSSLEVYQTNLRDIVAYLKKLAPDAKLIFATTTPVPEGADGRFAGDSVKYNKAALEVLRDYPEIRINDLYGMTKPHQPEWWVQPGNVHYNETGSNAQGDEVVRVIRTVLLEKK</sequence>
<keyword evidence="5" id="KW-0378">Hydrolase</keyword>
<dbReference type="EMBL" id="CAAHFH010000001">
    <property type="protein sequence ID" value="VGO19718.1"/>
    <property type="molecule type" value="Genomic_DNA"/>
</dbReference>
<dbReference type="Gene3D" id="2.60.40.1180">
    <property type="entry name" value="Golgi alpha-mannosidase II"/>
    <property type="match status" value="1"/>
</dbReference>
<dbReference type="EC" id="3.2.1.51" evidence="3"/>
<comment type="similarity">
    <text evidence="2">Belongs to the glycosyl hydrolase 29 family.</text>
</comment>
<evidence type="ECO:0000256" key="5">
    <source>
        <dbReference type="ARBA" id="ARBA00022801"/>
    </source>
</evidence>
<evidence type="ECO:0000256" key="7">
    <source>
        <dbReference type="SAM" id="SignalP"/>
    </source>
</evidence>
<evidence type="ECO:0000313" key="10">
    <source>
        <dbReference type="Proteomes" id="UP000346198"/>
    </source>
</evidence>
<proteinExistence type="inferred from homology"/>
<dbReference type="Pfam" id="PF01120">
    <property type="entry name" value="Alpha_L_fucos"/>
    <property type="match status" value="1"/>
</dbReference>
<dbReference type="PANTHER" id="PTHR10030">
    <property type="entry name" value="ALPHA-L-FUCOSIDASE"/>
    <property type="match status" value="1"/>
</dbReference>
<feature type="domain" description="Glycoside hydrolase family 29 N-terminal" evidence="8">
    <location>
        <begin position="46"/>
        <end position="383"/>
    </location>
</feature>
<evidence type="ECO:0000259" key="8">
    <source>
        <dbReference type="Pfam" id="PF01120"/>
    </source>
</evidence>
<evidence type="ECO:0000256" key="2">
    <source>
        <dbReference type="ARBA" id="ARBA00007951"/>
    </source>
</evidence>
<evidence type="ECO:0000256" key="1">
    <source>
        <dbReference type="ARBA" id="ARBA00004071"/>
    </source>
</evidence>
<dbReference type="InterPro" id="IPR016286">
    <property type="entry name" value="FUC_metazoa-typ"/>
</dbReference>